<feature type="compositionally biased region" description="Gly residues" evidence="1">
    <location>
        <begin position="160"/>
        <end position="177"/>
    </location>
</feature>
<evidence type="ECO:0000256" key="1">
    <source>
        <dbReference type="SAM" id="MobiDB-lite"/>
    </source>
</evidence>
<proteinExistence type="predicted"/>
<dbReference type="EMBL" id="BAAANE010000002">
    <property type="protein sequence ID" value="GAA1621373.1"/>
    <property type="molecule type" value="Genomic_DNA"/>
</dbReference>
<dbReference type="Pfam" id="PF13684">
    <property type="entry name" value="FakA-like_C"/>
    <property type="match status" value="1"/>
</dbReference>
<comment type="caution">
    <text evidence="3">The sequence shown here is derived from an EMBL/GenBank/DDBJ whole genome shotgun (WGS) entry which is preliminary data.</text>
</comment>
<evidence type="ECO:0000313" key="3">
    <source>
        <dbReference type="EMBL" id="GAA1621373.1"/>
    </source>
</evidence>
<feature type="domain" description="DhaL" evidence="2">
    <location>
        <begin position="7"/>
        <end position="286"/>
    </location>
</feature>
<dbReference type="PROSITE" id="PS51480">
    <property type="entry name" value="DHAL"/>
    <property type="match status" value="1"/>
</dbReference>
<reference evidence="3 4" key="1">
    <citation type="journal article" date="2019" name="Int. J. Syst. Evol. Microbiol.">
        <title>The Global Catalogue of Microorganisms (GCM) 10K type strain sequencing project: providing services to taxonomists for standard genome sequencing and annotation.</title>
        <authorList>
            <consortium name="The Broad Institute Genomics Platform"/>
            <consortium name="The Broad Institute Genome Sequencing Center for Infectious Disease"/>
            <person name="Wu L."/>
            <person name="Ma J."/>
        </authorList>
    </citation>
    <scope>NUCLEOTIDE SEQUENCE [LARGE SCALE GENOMIC DNA]</scope>
    <source>
        <strain evidence="3 4">JCM 14306</strain>
    </source>
</reference>
<protein>
    <submittedName>
        <fullName evidence="3">DAK2 domain-containing protein</fullName>
    </submittedName>
</protein>
<accession>A0ABN2EXK6</accession>
<keyword evidence="4" id="KW-1185">Reference proteome</keyword>
<feature type="compositionally biased region" description="Gly residues" evidence="1">
    <location>
        <begin position="113"/>
        <end position="131"/>
    </location>
</feature>
<dbReference type="Pfam" id="PF21645">
    <property type="entry name" value="FakA-like_M"/>
    <property type="match status" value="1"/>
</dbReference>
<feature type="compositionally biased region" description="Gly residues" evidence="1">
    <location>
        <begin position="321"/>
        <end position="336"/>
    </location>
</feature>
<evidence type="ECO:0000259" key="2">
    <source>
        <dbReference type="PROSITE" id="PS51480"/>
    </source>
</evidence>
<organism evidence="3 4">
    <name type="scientific">Kribbella alba</name>
    <dbReference type="NCBI Taxonomy" id="190197"/>
    <lineage>
        <taxon>Bacteria</taxon>
        <taxon>Bacillati</taxon>
        <taxon>Actinomycetota</taxon>
        <taxon>Actinomycetes</taxon>
        <taxon>Propionibacteriales</taxon>
        <taxon>Kribbellaceae</taxon>
        <taxon>Kribbella</taxon>
    </lineage>
</organism>
<gene>
    <name evidence="3" type="ORF">GCM10009744_05470</name>
</gene>
<dbReference type="PANTHER" id="PTHR33434">
    <property type="entry name" value="DEGV DOMAIN-CONTAINING PROTEIN DR_1986-RELATED"/>
    <property type="match status" value="1"/>
</dbReference>
<dbReference type="RefSeq" id="WP_344108260.1">
    <property type="nucleotide sequence ID" value="NZ_BAAANE010000002.1"/>
</dbReference>
<dbReference type="PANTHER" id="PTHR33434:SF4">
    <property type="entry name" value="PHOSPHATASE PROTEIN"/>
    <property type="match status" value="1"/>
</dbReference>
<dbReference type="SMART" id="SM01121">
    <property type="entry name" value="Dak1_2"/>
    <property type="match status" value="1"/>
</dbReference>
<dbReference type="SUPFAM" id="SSF101473">
    <property type="entry name" value="DhaL-like"/>
    <property type="match status" value="2"/>
</dbReference>
<dbReference type="InterPro" id="IPR033470">
    <property type="entry name" value="FakA-like_C"/>
</dbReference>
<evidence type="ECO:0000313" key="4">
    <source>
        <dbReference type="Proteomes" id="UP001501319"/>
    </source>
</evidence>
<dbReference type="InterPro" id="IPR036117">
    <property type="entry name" value="DhaL_dom_sf"/>
</dbReference>
<sequence length="642" mass="64849">MEELTVGVLRSWARTALAELGRARLEIDELNVYPVPDGDTGTNLYLTWEAACDALPEGELTFAEAVQAFGRGALLGARGNSGVIASQLVRACGLRLAENLPRYQSGAGDSVPEGGGGGALDSVPGGAGGGALDSVPEAAARGELESVPEGVSGREVEGVPAGGQGAEPGGEAGGADGGGRRAVLADPRMSEAAAFADALVFAADAAYGAVAQPVEGTMLTVALEAANAAMDAANDGETLAGVCLAAVAAAREALTRTTEQLEPLRRAGVVDAGGAGLVVILGAMESVLSGRGPAATTGVPARIPLPPPTDHQAEADAGQAGQAGLGGQAGQAGPGAGIDLEPGGPAYEVMYLLDAPDDKIGDYRRQLAELGDSVVVVGGDELWNVHVHTDDVGAAIELGIDIGRPHRIRVTHFADMVPHAPIPGRAVIAVAAGEGLAKLFAEAGALVVKGGPGRRCSTGELLKAIERSGAPEIVILPNDKDSIAVAEAAATAARQDGIRVAVIPTRAQVQGLAAIAVHDPAQSFDDDVVHLSAAAGQTRHGAVTIAVKDAWTMAGTCRIGDALGVVDGDFALITDDLETAATGVVDRLLGGGGELMTVVRGEQATPELVEALVRHVRRNRKDVDVVVYDGGQERYPLLIGVE</sequence>
<dbReference type="Proteomes" id="UP001501319">
    <property type="component" value="Unassembled WGS sequence"/>
</dbReference>
<dbReference type="Pfam" id="PF02734">
    <property type="entry name" value="Dak2"/>
    <property type="match status" value="2"/>
</dbReference>
<dbReference type="Gene3D" id="1.25.40.340">
    <property type="match status" value="1"/>
</dbReference>
<name>A0ABN2EXK6_9ACTN</name>
<dbReference type="SMART" id="SM01120">
    <property type="entry name" value="Dak2"/>
    <property type="match status" value="1"/>
</dbReference>
<dbReference type="InterPro" id="IPR050270">
    <property type="entry name" value="DegV_domain_contain"/>
</dbReference>
<dbReference type="InterPro" id="IPR048394">
    <property type="entry name" value="FakA-like_M"/>
</dbReference>
<feature type="region of interest" description="Disordered" evidence="1">
    <location>
        <begin position="305"/>
        <end position="339"/>
    </location>
</feature>
<dbReference type="InterPro" id="IPR004007">
    <property type="entry name" value="DhaL_dom"/>
</dbReference>
<feature type="region of interest" description="Disordered" evidence="1">
    <location>
        <begin position="103"/>
        <end position="181"/>
    </location>
</feature>